<dbReference type="EMBL" id="CM045771">
    <property type="protein sequence ID" value="KAI7990006.1"/>
    <property type="molecule type" value="Genomic_DNA"/>
</dbReference>
<sequence length="123" mass="14315">MDKTCADLPWQVWLEVDGKDIPIPKSVNKLRYAKEGARDIMDRTCADLPWQVWLEVDGKDIPIPMDAEGLIVLNIGIYMGDVDLWQNDYEHDEDFSLQSMHEKMLEAFLWILISLPFSFFPLI</sequence>
<organism evidence="1 2">
    <name type="scientific">Camellia lanceoleosa</name>
    <dbReference type="NCBI Taxonomy" id="1840588"/>
    <lineage>
        <taxon>Eukaryota</taxon>
        <taxon>Viridiplantae</taxon>
        <taxon>Streptophyta</taxon>
        <taxon>Embryophyta</taxon>
        <taxon>Tracheophyta</taxon>
        <taxon>Spermatophyta</taxon>
        <taxon>Magnoliopsida</taxon>
        <taxon>eudicotyledons</taxon>
        <taxon>Gunneridae</taxon>
        <taxon>Pentapetalae</taxon>
        <taxon>asterids</taxon>
        <taxon>Ericales</taxon>
        <taxon>Theaceae</taxon>
        <taxon>Camellia</taxon>
    </lineage>
</organism>
<name>A0ACC0FRH2_9ERIC</name>
<keyword evidence="1" id="KW-0418">Kinase</keyword>
<dbReference type="Proteomes" id="UP001060215">
    <property type="component" value="Chromosome 14"/>
</dbReference>
<reference evidence="1 2" key="1">
    <citation type="journal article" date="2022" name="Plant J.">
        <title>Chromosome-level genome of Camellia lanceoleosa provides a valuable resource for understanding genome evolution and self-incompatibility.</title>
        <authorList>
            <person name="Gong W."/>
            <person name="Xiao S."/>
            <person name="Wang L."/>
            <person name="Liao Z."/>
            <person name="Chang Y."/>
            <person name="Mo W."/>
            <person name="Hu G."/>
            <person name="Li W."/>
            <person name="Zhao G."/>
            <person name="Zhu H."/>
            <person name="Hu X."/>
            <person name="Ji K."/>
            <person name="Xiang X."/>
            <person name="Song Q."/>
            <person name="Yuan D."/>
            <person name="Jin S."/>
            <person name="Zhang L."/>
        </authorList>
    </citation>
    <scope>NUCLEOTIDE SEQUENCE [LARGE SCALE GENOMIC DNA]</scope>
    <source>
        <strain evidence="1">SQ_2022a</strain>
    </source>
</reference>
<gene>
    <name evidence="1" type="ORF">LOK49_LG13G00371</name>
</gene>
<evidence type="ECO:0000313" key="1">
    <source>
        <dbReference type="EMBL" id="KAI7990006.1"/>
    </source>
</evidence>
<accession>A0ACC0FRH2</accession>
<proteinExistence type="predicted"/>
<keyword evidence="2" id="KW-1185">Reference proteome</keyword>
<keyword evidence="1" id="KW-0808">Transferase</keyword>
<evidence type="ECO:0000313" key="2">
    <source>
        <dbReference type="Proteomes" id="UP001060215"/>
    </source>
</evidence>
<comment type="caution">
    <text evidence="1">The sequence shown here is derived from an EMBL/GenBank/DDBJ whole genome shotgun (WGS) entry which is preliminary data.</text>
</comment>
<protein>
    <submittedName>
        <fullName evidence="1">Diacylglycerol kinase 2</fullName>
    </submittedName>
</protein>